<protein>
    <submittedName>
        <fullName evidence="1">Uncharacterized protein</fullName>
    </submittedName>
</protein>
<gene>
    <name evidence="1" type="ORF">RF11_02061</name>
</gene>
<comment type="caution">
    <text evidence="1">The sequence shown here is derived from an EMBL/GenBank/DDBJ whole genome shotgun (WGS) entry which is preliminary data.</text>
</comment>
<reference evidence="1 2" key="1">
    <citation type="journal article" date="2014" name="Genome Biol. Evol.">
        <title>The genome of the myxosporean Thelohanellus kitauei shows adaptations to nutrient acquisition within its fish host.</title>
        <authorList>
            <person name="Yang Y."/>
            <person name="Xiong J."/>
            <person name="Zhou Z."/>
            <person name="Huo F."/>
            <person name="Miao W."/>
            <person name="Ran C."/>
            <person name="Liu Y."/>
            <person name="Zhang J."/>
            <person name="Feng J."/>
            <person name="Wang M."/>
            <person name="Wang M."/>
            <person name="Wang L."/>
            <person name="Yao B."/>
        </authorList>
    </citation>
    <scope>NUCLEOTIDE SEQUENCE [LARGE SCALE GENOMIC DNA]</scope>
    <source>
        <strain evidence="1">Wuqing</strain>
    </source>
</reference>
<accession>A0A0C2MXQ8</accession>
<proteinExistence type="predicted"/>
<name>A0A0C2MXQ8_THEKT</name>
<sequence>MDPKITMELICEFLMTEPQTRYCYEIENGEICEFLIKYGVDNYFRYLIESEDYYENIKKFIKIFIVKHQHGGRVRVYYNFRLIHFLLLFKKYIRISRLAKT</sequence>
<evidence type="ECO:0000313" key="2">
    <source>
        <dbReference type="Proteomes" id="UP000031668"/>
    </source>
</evidence>
<organism evidence="1 2">
    <name type="scientific">Thelohanellus kitauei</name>
    <name type="common">Myxosporean</name>
    <dbReference type="NCBI Taxonomy" id="669202"/>
    <lineage>
        <taxon>Eukaryota</taxon>
        <taxon>Metazoa</taxon>
        <taxon>Cnidaria</taxon>
        <taxon>Myxozoa</taxon>
        <taxon>Myxosporea</taxon>
        <taxon>Bivalvulida</taxon>
        <taxon>Platysporina</taxon>
        <taxon>Myxobolidae</taxon>
        <taxon>Thelohanellus</taxon>
    </lineage>
</organism>
<evidence type="ECO:0000313" key="1">
    <source>
        <dbReference type="EMBL" id="KII66417.1"/>
    </source>
</evidence>
<dbReference type="AlphaFoldDB" id="A0A0C2MXQ8"/>
<dbReference type="EMBL" id="JWZT01003532">
    <property type="protein sequence ID" value="KII66417.1"/>
    <property type="molecule type" value="Genomic_DNA"/>
</dbReference>
<keyword evidence="2" id="KW-1185">Reference proteome</keyword>
<dbReference type="Proteomes" id="UP000031668">
    <property type="component" value="Unassembled WGS sequence"/>
</dbReference>